<dbReference type="OrthoDB" id="5974779at2"/>
<comment type="caution">
    <text evidence="3">The sequence shown here is derived from an EMBL/GenBank/DDBJ whole genome shotgun (WGS) entry which is preliminary data.</text>
</comment>
<dbReference type="Proteomes" id="UP000295543">
    <property type="component" value="Unassembled WGS sequence"/>
</dbReference>
<organism evidence="3 4">
    <name type="scientific">Luteimonas terrae</name>
    <dbReference type="NCBI Taxonomy" id="1530191"/>
    <lineage>
        <taxon>Bacteria</taxon>
        <taxon>Pseudomonadati</taxon>
        <taxon>Pseudomonadota</taxon>
        <taxon>Gammaproteobacteria</taxon>
        <taxon>Lysobacterales</taxon>
        <taxon>Lysobacteraceae</taxon>
        <taxon>Luteimonas</taxon>
    </lineage>
</organism>
<sequence>MRGQVDVAGRRRSRHRVISLGGSGTRGCDSARIVIPPHAAVYVGRNRPRTGVRTASRMRAAAVPDHAPTPHPTQPPSPLRRTLALLGNGYILQRSKRVDAIRPASIGKRPDRTPACSGKRVSPTIGTSHDVDMRRRLSPMHAPVLSALLAGLVCLPASAQTSDQVTVYRCTDANGRVAIGDTPCSDGQSQEIRSMLRPVDGTPVARPAAPAAAVVDPPAPQVIVMRPPQPMYRCVRPDGSNYTSDTSDGNPRWVPLWTTGYGPVRRGPSTRVGVEVGNGGGRVDIDSRPGRPIDRGGFYGAGTWIRDECRPMPQSEVCGILTDRREEIRRRFFNAQPTERSQLTGEERTINARLAQDCGRR</sequence>
<evidence type="ECO:0000313" key="4">
    <source>
        <dbReference type="Proteomes" id="UP000295543"/>
    </source>
</evidence>
<dbReference type="AlphaFoldDB" id="A0A4R5UF47"/>
<name>A0A4R5UF47_9GAMM</name>
<evidence type="ECO:0000256" key="1">
    <source>
        <dbReference type="SAM" id="MobiDB-lite"/>
    </source>
</evidence>
<dbReference type="InterPro" id="IPR025392">
    <property type="entry name" value="DUF4124"/>
</dbReference>
<proteinExistence type="predicted"/>
<dbReference type="Pfam" id="PF13511">
    <property type="entry name" value="DUF4124"/>
    <property type="match status" value="1"/>
</dbReference>
<gene>
    <name evidence="3" type="ORF">E2F49_08215</name>
</gene>
<keyword evidence="4" id="KW-1185">Reference proteome</keyword>
<evidence type="ECO:0000259" key="2">
    <source>
        <dbReference type="Pfam" id="PF13511"/>
    </source>
</evidence>
<feature type="domain" description="DUF4124" evidence="2">
    <location>
        <begin position="157"/>
        <end position="211"/>
    </location>
</feature>
<evidence type="ECO:0000313" key="3">
    <source>
        <dbReference type="EMBL" id="TDK33954.1"/>
    </source>
</evidence>
<protein>
    <submittedName>
        <fullName evidence="3">DUF4124 domain-containing protein</fullName>
    </submittedName>
</protein>
<accession>A0A4R5UF47</accession>
<dbReference type="EMBL" id="SMTG01000002">
    <property type="protein sequence ID" value="TDK33954.1"/>
    <property type="molecule type" value="Genomic_DNA"/>
</dbReference>
<feature type="region of interest" description="Disordered" evidence="1">
    <location>
        <begin position="106"/>
        <end position="127"/>
    </location>
</feature>
<reference evidence="3 4" key="1">
    <citation type="submission" date="2019-03" db="EMBL/GenBank/DDBJ databases">
        <title>Luteimonas zhaokaii sp.nov., isolated from the rectal contents of Plateau pika in Yushu, Qinghai Province, China.</title>
        <authorList>
            <person name="Zhang G."/>
        </authorList>
    </citation>
    <scope>NUCLEOTIDE SEQUENCE [LARGE SCALE GENOMIC DNA]</scope>
    <source>
        <strain evidence="3 4">THG-MD21</strain>
    </source>
</reference>